<organism evidence="2 3">
    <name type="scientific">Delitschia confertaspora ATCC 74209</name>
    <dbReference type="NCBI Taxonomy" id="1513339"/>
    <lineage>
        <taxon>Eukaryota</taxon>
        <taxon>Fungi</taxon>
        <taxon>Dikarya</taxon>
        <taxon>Ascomycota</taxon>
        <taxon>Pezizomycotina</taxon>
        <taxon>Dothideomycetes</taxon>
        <taxon>Pleosporomycetidae</taxon>
        <taxon>Pleosporales</taxon>
        <taxon>Delitschiaceae</taxon>
        <taxon>Delitschia</taxon>
    </lineage>
</organism>
<feature type="compositionally biased region" description="Polar residues" evidence="1">
    <location>
        <begin position="1"/>
        <end position="13"/>
    </location>
</feature>
<feature type="compositionally biased region" description="Basic and acidic residues" evidence="1">
    <location>
        <begin position="82"/>
        <end position="101"/>
    </location>
</feature>
<dbReference type="AlphaFoldDB" id="A0A9P4JTP0"/>
<name>A0A9P4JTP0_9PLEO</name>
<protein>
    <submittedName>
        <fullName evidence="2">Uncharacterized protein</fullName>
    </submittedName>
</protein>
<feature type="non-terminal residue" evidence="2">
    <location>
        <position position="1"/>
    </location>
</feature>
<comment type="caution">
    <text evidence="2">The sequence shown here is derived from an EMBL/GenBank/DDBJ whole genome shotgun (WGS) entry which is preliminary data.</text>
</comment>
<sequence length="164" mass="17637">LITKSLSTKQSSVVEAAAAPARGAHLSPIKDEHHIPYAVQNGHGQIPDLARAHSPGHEARRNIVLEAAREVALKAVRRRKVPHEIGLEPAREVARSPKPPEEPTPLPDDAVAPIPGHGVKQTDAPADRQLAQGQDHARQSADCPHPQKKTWVIKLAPPPSLADK</sequence>
<dbReference type="Proteomes" id="UP000799536">
    <property type="component" value="Unassembled WGS sequence"/>
</dbReference>
<feature type="region of interest" description="Disordered" evidence="1">
    <location>
        <begin position="1"/>
        <end position="24"/>
    </location>
</feature>
<feature type="region of interest" description="Disordered" evidence="1">
    <location>
        <begin position="81"/>
        <end position="164"/>
    </location>
</feature>
<dbReference type="EMBL" id="ML993882">
    <property type="protein sequence ID" value="KAF2204206.1"/>
    <property type="molecule type" value="Genomic_DNA"/>
</dbReference>
<reference evidence="2" key="1">
    <citation type="journal article" date="2020" name="Stud. Mycol.">
        <title>101 Dothideomycetes genomes: a test case for predicting lifestyles and emergence of pathogens.</title>
        <authorList>
            <person name="Haridas S."/>
            <person name="Albert R."/>
            <person name="Binder M."/>
            <person name="Bloem J."/>
            <person name="Labutti K."/>
            <person name="Salamov A."/>
            <person name="Andreopoulos B."/>
            <person name="Baker S."/>
            <person name="Barry K."/>
            <person name="Bills G."/>
            <person name="Bluhm B."/>
            <person name="Cannon C."/>
            <person name="Castanera R."/>
            <person name="Culley D."/>
            <person name="Daum C."/>
            <person name="Ezra D."/>
            <person name="Gonzalez J."/>
            <person name="Henrissat B."/>
            <person name="Kuo A."/>
            <person name="Liang C."/>
            <person name="Lipzen A."/>
            <person name="Lutzoni F."/>
            <person name="Magnuson J."/>
            <person name="Mondo S."/>
            <person name="Nolan M."/>
            <person name="Ohm R."/>
            <person name="Pangilinan J."/>
            <person name="Park H.-J."/>
            <person name="Ramirez L."/>
            <person name="Alfaro M."/>
            <person name="Sun H."/>
            <person name="Tritt A."/>
            <person name="Yoshinaga Y."/>
            <person name="Zwiers L.-H."/>
            <person name="Turgeon B."/>
            <person name="Goodwin S."/>
            <person name="Spatafora J."/>
            <person name="Crous P."/>
            <person name="Grigoriev I."/>
        </authorList>
    </citation>
    <scope>NUCLEOTIDE SEQUENCE</scope>
    <source>
        <strain evidence="2">ATCC 74209</strain>
    </source>
</reference>
<gene>
    <name evidence="2" type="ORF">GQ43DRAFT_460971</name>
</gene>
<evidence type="ECO:0000313" key="3">
    <source>
        <dbReference type="Proteomes" id="UP000799536"/>
    </source>
</evidence>
<evidence type="ECO:0000256" key="1">
    <source>
        <dbReference type="SAM" id="MobiDB-lite"/>
    </source>
</evidence>
<accession>A0A9P4JTP0</accession>
<proteinExistence type="predicted"/>
<evidence type="ECO:0000313" key="2">
    <source>
        <dbReference type="EMBL" id="KAF2204206.1"/>
    </source>
</evidence>
<keyword evidence="3" id="KW-1185">Reference proteome</keyword>